<dbReference type="GO" id="GO:0005507">
    <property type="term" value="F:copper ion binding"/>
    <property type="evidence" value="ECO:0007669"/>
    <property type="project" value="InterPro"/>
</dbReference>
<dbReference type="PANTHER" id="PTHR11709">
    <property type="entry name" value="MULTI-COPPER OXIDASE"/>
    <property type="match status" value="1"/>
</dbReference>
<feature type="domain" description="Plastocyanin-like" evidence="6">
    <location>
        <begin position="654"/>
        <end position="794"/>
    </location>
</feature>
<dbReference type="InterPro" id="IPR011707">
    <property type="entry name" value="Cu-oxidase-like_N"/>
</dbReference>
<feature type="domain" description="Plastocyanin-like" evidence="7">
    <location>
        <begin position="410"/>
        <end position="530"/>
    </location>
</feature>
<feature type="chain" id="PRO_5042024975" evidence="5">
    <location>
        <begin position="22"/>
        <end position="996"/>
    </location>
</feature>
<evidence type="ECO:0000256" key="1">
    <source>
        <dbReference type="ARBA" id="ARBA00010609"/>
    </source>
</evidence>
<keyword evidence="10" id="KW-1185">Reference proteome</keyword>
<protein>
    <submittedName>
        <fullName evidence="9">Ferroxidase fet3</fullName>
    </submittedName>
</protein>
<sequence length="996" mass="110054">MKLFVLPILALAQKVVKYTWAITEITDAPDGFERKALGINNTPGYMNTVEANEGDTIQVTVTNKLAVPSAIHWHGMYQNGTLEADGPVGKLHLILGITQCAIQPGKTYIYRFEASRVGTFWWHAHFGPEYVDGLRGPLIIHMKNEPYINDYDYDYTIQLTDWYHESADVLAANYLNPTLNPSGNEPVWSAGLINGNGRYNCTATESANCNNNHPLSQFTFKAGKRYRLRFINMAAFATFNVSIADHSMRVIEVDGTVADGKQQGTSLFINVAQRYSVIVVADQKPKQYVLSAIMLDNSPFTSLPVDQEDAGLVKTSIALINYQSCGRLGKEYPVHQLQDIDTTAVAPLDPQTIPEPTRKVNFEFIFQNTDSDPVNRAYVSFDGLKTNNTYSFPTGTPTIVDVVQNKVLTKDLPANLNAVEINHGEVIDIVIISHDGGEHPLHLHGHDFWIMGKGTADSNDKIPTSFDIADPVKRDTVTVPSCNTDANGACIGVAWTVLRFVADNPGIWIFHCHIDWHLIAGLGMTFIESPKLGQSPRSLMPLTGLKERLLESTTLLEANEGDTIQVTVTNKLAVPSAIHWHGMYQNGTLEADGPVGITQCAIQPGKTYIYRFEASRVGTFWWHAHFGPEYVDGLRGPLIIHMKNEPYINDYDYDYTIQLTDWYHESADVLAANYLNPTLNPSGNEPVWSAGLINGNGRYNCTATESANCNNNHPLSQFTFKAGKRYRLRFINMAAFATFNVSIADHSMRVIEVDGTVADGKQQGTSLFINVAQRYSVIVVADQKPKQYVLSAIMLDNSPFTSLPVDQEDAGLVKTSIALINYQSCGRLGKEYPVHQLQDIDTTAVAPLDPQTIPEPTRKVNFEFIFQNTDSDPVNRAYVSFDGLKTNNTYSFPTGTPTIVDVVQNKVLTKDLPANLNAVEINHGEVIDIVIISHDGGEHPLHLHGHDFWIMGKGTADSNDKIPTSFDIADPVKRDTVTVPSCNTDANGACIGVAWT</sequence>
<dbReference type="PANTHER" id="PTHR11709:SF511">
    <property type="entry name" value="LACCASE"/>
    <property type="match status" value="1"/>
</dbReference>
<evidence type="ECO:0000259" key="7">
    <source>
        <dbReference type="Pfam" id="PF07731"/>
    </source>
</evidence>
<comment type="similarity">
    <text evidence="1">Belongs to the multicopper oxidase family.</text>
</comment>
<feature type="non-terminal residue" evidence="9">
    <location>
        <position position="996"/>
    </location>
</feature>
<dbReference type="InterPro" id="IPR011706">
    <property type="entry name" value="Cu-oxidase_C"/>
</dbReference>
<gene>
    <name evidence="9" type="primary">FET3_1</name>
    <name evidence="9" type="ORF">HK103_000542</name>
</gene>
<dbReference type="Proteomes" id="UP001210925">
    <property type="component" value="Unassembled WGS sequence"/>
</dbReference>
<dbReference type="PROSITE" id="PS00080">
    <property type="entry name" value="MULTICOPPER_OXIDASE2"/>
    <property type="match status" value="1"/>
</dbReference>
<evidence type="ECO:0000256" key="2">
    <source>
        <dbReference type="ARBA" id="ARBA00022723"/>
    </source>
</evidence>
<evidence type="ECO:0000256" key="3">
    <source>
        <dbReference type="ARBA" id="ARBA00023002"/>
    </source>
</evidence>
<evidence type="ECO:0000256" key="4">
    <source>
        <dbReference type="ARBA" id="ARBA00023008"/>
    </source>
</evidence>
<accession>A0AAD5UC98</accession>
<keyword evidence="2" id="KW-0479">Metal-binding</keyword>
<dbReference type="InterPro" id="IPR001117">
    <property type="entry name" value="Cu-oxidase_2nd"/>
</dbReference>
<dbReference type="Pfam" id="PF07731">
    <property type="entry name" value="Cu-oxidase_2"/>
    <property type="match status" value="2"/>
</dbReference>
<dbReference type="PROSITE" id="PS00079">
    <property type="entry name" value="MULTICOPPER_OXIDASE1"/>
    <property type="match status" value="1"/>
</dbReference>
<dbReference type="AlphaFoldDB" id="A0AAD5UC98"/>
<reference evidence="9" key="1">
    <citation type="submission" date="2020-05" db="EMBL/GenBank/DDBJ databases">
        <title>Phylogenomic resolution of chytrid fungi.</title>
        <authorList>
            <person name="Stajich J.E."/>
            <person name="Amses K."/>
            <person name="Simmons R."/>
            <person name="Seto K."/>
            <person name="Myers J."/>
            <person name="Bonds A."/>
            <person name="Quandt C.A."/>
            <person name="Barry K."/>
            <person name="Liu P."/>
            <person name="Grigoriev I."/>
            <person name="Longcore J.E."/>
            <person name="James T.Y."/>
        </authorList>
    </citation>
    <scope>NUCLEOTIDE SEQUENCE</scope>
    <source>
        <strain evidence="9">PLAUS21</strain>
    </source>
</reference>
<feature type="domain" description="Plastocyanin-like" evidence="7">
    <location>
        <begin position="909"/>
        <end position="981"/>
    </location>
</feature>
<evidence type="ECO:0000313" key="9">
    <source>
        <dbReference type="EMBL" id="KAJ3253462.1"/>
    </source>
</evidence>
<keyword evidence="4" id="KW-0186">Copper</keyword>
<dbReference type="CDD" id="cd04205">
    <property type="entry name" value="CuRO_2_LCC_like"/>
    <property type="match status" value="2"/>
</dbReference>
<feature type="signal peptide" evidence="5">
    <location>
        <begin position="1"/>
        <end position="21"/>
    </location>
</feature>
<evidence type="ECO:0000313" key="10">
    <source>
        <dbReference type="Proteomes" id="UP001210925"/>
    </source>
</evidence>
<feature type="domain" description="Plastocyanin-like" evidence="6">
    <location>
        <begin position="154"/>
        <end position="294"/>
    </location>
</feature>
<name>A0AAD5UC98_9FUNG</name>
<feature type="domain" description="Plastocyanin-like" evidence="8">
    <location>
        <begin position="556"/>
        <end position="644"/>
    </location>
</feature>
<proteinExistence type="inferred from homology"/>
<dbReference type="InterPro" id="IPR008972">
    <property type="entry name" value="Cupredoxin"/>
</dbReference>
<keyword evidence="5" id="KW-0732">Signal</keyword>
<keyword evidence="3" id="KW-0560">Oxidoreductase</keyword>
<dbReference type="InterPro" id="IPR045087">
    <property type="entry name" value="Cu-oxidase_fam"/>
</dbReference>
<dbReference type="SUPFAM" id="SSF49503">
    <property type="entry name" value="Cupredoxins"/>
    <property type="match status" value="6"/>
</dbReference>
<dbReference type="Gene3D" id="2.60.40.420">
    <property type="entry name" value="Cupredoxins - blue copper proteins"/>
    <property type="match status" value="6"/>
</dbReference>
<dbReference type="InterPro" id="IPR002355">
    <property type="entry name" value="Cu_oxidase_Cu_BS"/>
</dbReference>
<evidence type="ECO:0000259" key="8">
    <source>
        <dbReference type="Pfam" id="PF07732"/>
    </source>
</evidence>
<evidence type="ECO:0000259" key="6">
    <source>
        <dbReference type="Pfam" id="PF00394"/>
    </source>
</evidence>
<dbReference type="FunFam" id="2.60.40.420:FF:000045">
    <property type="entry name" value="Laccase 2"/>
    <property type="match status" value="2"/>
</dbReference>
<evidence type="ECO:0000256" key="5">
    <source>
        <dbReference type="SAM" id="SignalP"/>
    </source>
</evidence>
<comment type="caution">
    <text evidence="9">The sequence shown here is derived from an EMBL/GenBank/DDBJ whole genome shotgun (WGS) entry which is preliminary data.</text>
</comment>
<dbReference type="GO" id="GO:0016491">
    <property type="term" value="F:oxidoreductase activity"/>
    <property type="evidence" value="ECO:0007669"/>
    <property type="project" value="UniProtKB-KW"/>
</dbReference>
<dbReference type="InterPro" id="IPR033138">
    <property type="entry name" value="Cu_oxidase_CS"/>
</dbReference>
<dbReference type="EMBL" id="JADGKB010000109">
    <property type="protein sequence ID" value="KAJ3253462.1"/>
    <property type="molecule type" value="Genomic_DNA"/>
</dbReference>
<dbReference type="Pfam" id="PF00394">
    <property type="entry name" value="Cu-oxidase"/>
    <property type="match status" value="2"/>
</dbReference>
<feature type="domain" description="Plastocyanin-like" evidence="8">
    <location>
        <begin position="24"/>
        <end position="144"/>
    </location>
</feature>
<dbReference type="Pfam" id="PF07732">
    <property type="entry name" value="Cu-oxidase_3"/>
    <property type="match status" value="2"/>
</dbReference>
<organism evidence="9 10">
    <name type="scientific">Boothiomyces macroporosus</name>
    <dbReference type="NCBI Taxonomy" id="261099"/>
    <lineage>
        <taxon>Eukaryota</taxon>
        <taxon>Fungi</taxon>
        <taxon>Fungi incertae sedis</taxon>
        <taxon>Chytridiomycota</taxon>
        <taxon>Chytridiomycota incertae sedis</taxon>
        <taxon>Chytridiomycetes</taxon>
        <taxon>Rhizophydiales</taxon>
        <taxon>Terramycetaceae</taxon>
        <taxon>Boothiomyces</taxon>
    </lineage>
</organism>